<evidence type="ECO:0000313" key="1">
    <source>
        <dbReference type="EMBL" id="KAH7979388.1"/>
    </source>
</evidence>
<accession>A0ACB8DYC7</accession>
<name>A0ACB8DYC7_DERSI</name>
<proteinExistence type="predicted"/>
<dbReference type="EMBL" id="CM023470">
    <property type="protein sequence ID" value="KAH7979388.1"/>
    <property type="molecule type" value="Genomic_DNA"/>
</dbReference>
<organism evidence="1 2">
    <name type="scientific">Dermacentor silvarum</name>
    <name type="common">Tick</name>
    <dbReference type="NCBI Taxonomy" id="543639"/>
    <lineage>
        <taxon>Eukaryota</taxon>
        <taxon>Metazoa</taxon>
        <taxon>Ecdysozoa</taxon>
        <taxon>Arthropoda</taxon>
        <taxon>Chelicerata</taxon>
        <taxon>Arachnida</taxon>
        <taxon>Acari</taxon>
        <taxon>Parasitiformes</taxon>
        <taxon>Ixodida</taxon>
        <taxon>Ixodoidea</taxon>
        <taxon>Ixodidae</taxon>
        <taxon>Rhipicephalinae</taxon>
        <taxon>Dermacentor</taxon>
    </lineage>
</organism>
<sequence>MIPFLGSDMVLHFHSNVATTRRGFSVRARQIKCALGTSPAPPPPSQLPGPPGSSHPDYGALDGKSQGVVVTTTTPVGIRTPYGPGSVSSATGEPYITRRSCVVCMDKHVCHSSATASRGIPGPERRSWKKMQEQHANVVVLPPPPLCDMCTDRLSDDITSYGFPTAYRGKMLCRVTISRPSDAFCAFEMHFREFDVEKSSRCDRDFL</sequence>
<dbReference type="Proteomes" id="UP000821865">
    <property type="component" value="Chromosome 1"/>
</dbReference>
<gene>
    <name evidence="1" type="ORF">HPB49_009291</name>
</gene>
<keyword evidence="2" id="KW-1185">Reference proteome</keyword>
<protein>
    <submittedName>
        <fullName evidence="1">Uncharacterized protein</fullName>
    </submittedName>
</protein>
<reference evidence="1" key="1">
    <citation type="submission" date="2020-05" db="EMBL/GenBank/DDBJ databases">
        <title>Large-scale comparative analyses of tick genomes elucidate their genetic diversity and vector capacities.</title>
        <authorList>
            <person name="Jia N."/>
            <person name="Wang J."/>
            <person name="Shi W."/>
            <person name="Du L."/>
            <person name="Sun Y."/>
            <person name="Zhan W."/>
            <person name="Jiang J."/>
            <person name="Wang Q."/>
            <person name="Zhang B."/>
            <person name="Ji P."/>
            <person name="Sakyi L.B."/>
            <person name="Cui X."/>
            <person name="Yuan T."/>
            <person name="Jiang B."/>
            <person name="Yang W."/>
            <person name="Lam T.T.-Y."/>
            <person name="Chang Q."/>
            <person name="Ding S."/>
            <person name="Wang X."/>
            <person name="Zhu J."/>
            <person name="Ruan X."/>
            <person name="Zhao L."/>
            <person name="Wei J."/>
            <person name="Que T."/>
            <person name="Du C."/>
            <person name="Cheng J."/>
            <person name="Dai P."/>
            <person name="Han X."/>
            <person name="Huang E."/>
            <person name="Gao Y."/>
            <person name="Liu J."/>
            <person name="Shao H."/>
            <person name="Ye R."/>
            <person name="Li L."/>
            <person name="Wei W."/>
            <person name="Wang X."/>
            <person name="Wang C."/>
            <person name="Yang T."/>
            <person name="Huo Q."/>
            <person name="Li W."/>
            <person name="Guo W."/>
            <person name="Chen H."/>
            <person name="Zhou L."/>
            <person name="Ni X."/>
            <person name="Tian J."/>
            <person name="Zhou Y."/>
            <person name="Sheng Y."/>
            <person name="Liu T."/>
            <person name="Pan Y."/>
            <person name="Xia L."/>
            <person name="Li J."/>
            <person name="Zhao F."/>
            <person name="Cao W."/>
        </authorList>
    </citation>
    <scope>NUCLEOTIDE SEQUENCE</scope>
    <source>
        <strain evidence="1">Dsil-2018</strain>
    </source>
</reference>
<comment type="caution">
    <text evidence="1">The sequence shown here is derived from an EMBL/GenBank/DDBJ whole genome shotgun (WGS) entry which is preliminary data.</text>
</comment>
<evidence type="ECO:0000313" key="2">
    <source>
        <dbReference type="Proteomes" id="UP000821865"/>
    </source>
</evidence>